<protein>
    <submittedName>
        <fullName evidence="1">Uncharacterized protein</fullName>
    </submittedName>
</protein>
<sequence>MVIRTAEHRQSHCIEQFQCQGDTKSPQCLKEDQTAGCREATKPVDSSERTRPSDLVDSPESGLLQALQRPTGCGHMFKN</sequence>
<organism evidence="1 2">
    <name type="scientific">Hyalomma asiaticum</name>
    <name type="common">Tick</name>
    <dbReference type="NCBI Taxonomy" id="266040"/>
    <lineage>
        <taxon>Eukaryota</taxon>
        <taxon>Metazoa</taxon>
        <taxon>Ecdysozoa</taxon>
        <taxon>Arthropoda</taxon>
        <taxon>Chelicerata</taxon>
        <taxon>Arachnida</taxon>
        <taxon>Acari</taxon>
        <taxon>Parasitiformes</taxon>
        <taxon>Ixodida</taxon>
        <taxon>Ixodoidea</taxon>
        <taxon>Ixodidae</taxon>
        <taxon>Hyalomminae</taxon>
        <taxon>Hyalomma</taxon>
    </lineage>
</organism>
<dbReference type="EMBL" id="CM023481">
    <property type="protein sequence ID" value="KAH6945399.1"/>
    <property type="molecule type" value="Genomic_DNA"/>
</dbReference>
<keyword evidence="2" id="KW-1185">Reference proteome</keyword>
<comment type="caution">
    <text evidence="1">The sequence shown here is derived from an EMBL/GenBank/DDBJ whole genome shotgun (WGS) entry which is preliminary data.</text>
</comment>
<evidence type="ECO:0000313" key="2">
    <source>
        <dbReference type="Proteomes" id="UP000821845"/>
    </source>
</evidence>
<proteinExistence type="predicted"/>
<accession>A0ACB7TKL9</accession>
<name>A0ACB7TKL9_HYAAI</name>
<gene>
    <name evidence="1" type="ORF">HPB50_008217</name>
</gene>
<dbReference type="Proteomes" id="UP000821845">
    <property type="component" value="Chromosome 1"/>
</dbReference>
<evidence type="ECO:0000313" key="1">
    <source>
        <dbReference type="EMBL" id="KAH6945399.1"/>
    </source>
</evidence>
<reference evidence="1" key="1">
    <citation type="submission" date="2020-05" db="EMBL/GenBank/DDBJ databases">
        <title>Large-scale comparative analyses of tick genomes elucidate their genetic diversity and vector capacities.</title>
        <authorList>
            <person name="Jia N."/>
            <person name="Wang J."/>
            <person name="Shi W."/>
            <person name="Du L."/>
            <person name="Sun Y."/>
            <person name="Zhan W."/>
            <person name="Jiang J."/>
            <person name="Wang Q."/>
            <person name="Zhang B."/>
            <person name="Ji P."/>
            <person name="Sakyi L.B."/>
            <person name="Cui X."/>
            <person name="Yuan T."/>
            <person name="Jiang B."/>
            <person name="Yang W."/>
            <person name="Lam T.T.-Y."/>
            <person name="Chang Q."/>
            <person name="Ding S."/>
            <person name="Wang X."/>
            <person name="Zhu J."/>
            <person name="Ruan X."/>
            <person name="Zhao L."/>
            <person name="Wei J."/>
            <person name="Que T."/>
            <person name="Du C."/>
            <person name="Cheng J."/>
            <person name="Dai P."/>
            <person name="Han X."/>
            <person name="Huang E."/>
            <person name="Gao Y."/>
            <person name="Liu J."/>
            <person name="Shao H."/>
            <person name="Ye R."/>
            <person name="Li L."/>
            <person name="Wei W."/>
            <person name="Wang X."/>
            <person name="Wang C."/>
            <person name="Yang T."/>
            <person name="Huo Q."/>
            <person name="Li W."/>
            <person name="Guo W."/>
            <person name="Chen H."/>
            <person name="Zhou L."/>
            <person name="Ni X."/>
            <person name="Tian J."/>
            <person name="Zhou Y."/>
            <person name="Sheng Y."/>
            <person name="Liu T."/>
            <person name="Pan Y."/>
            <person name="Xia L."/>
            <person name="Li J."/>
            <person name="Zhao F."/>
            <person name="Cao W."/>
        </authorList>
    </citation>
    <scope>NUCLEOTIDE SEQUENCE</scope>
    <source>
        <strain evidence="1">Hyas-2018</strain>
    </source>
</reference>